<proteinExistence type="predicted"/>
<sequence length="200" mass="22961">MIELKNVTLGYGRKKVVTGLNHQFYRDQMNFIIGLNGSGKSTLLKTLLKMTPLLGGEINLDGTPLTKINQTQMAQKIAAVLPMNFSLPEIRTEDFLSLYKKIENSKIEESLSQFNLLELKKEFITKLSQGQLQQLFIIRALLQDTPYIILDEPTAHLDYKNKPKVFQKLKFMQEKHQKGIIIITHELEYAENLADNKLIL</sequence>
<dbReference type="GO" id="GO:0005524">
    <property type="term" value="F:ATP binding"/>
    <property type="evidence" value="ECO:0007669"/>
    <property type="project" value="UniProtKB-KW"/>
</dbReference>
<evidence type="ECO:0000256" key="3">
    <source>
        <dbReference type="ARBA" id="ARBA00022840"/>
    </source>
</evidence>
<evidence type="ECO:0000313" key="5">
    <source>
        <dbReference type="EMBL" id="SZD71462.1"/>
    </source>
</evidence>
<evidence type="ECO:0000256" key="2">
    <source>
        <dbReference type="ARBA" id="ARBA00022741"/>
    </source>
</evidence>
<dbReference type="EMBL" id="UNSC01000001">
    <property type="protein sequence ID" value="SZD71462.1"/>
    <property type="molecule type" value="Genomic_DNA"/>
</dbReference>
<gene>
    <name evidence="5" type="primary">yusV</name>
    <name evidence="5" type="ORF">SAMEA104719789_00561</name>
</gene>
<dbReference type="Gene3D" id="3.40.50.300">
    <property type="entry name" value="P-loop containing nucleotide triphosphate hydrolases"/>
    <property type="match status" value="1"/>
</dbReference>
<keyword evidence="6" id="KW-1185">Reference proteome</keyword>
<dbReference type="AlphaFoldDB" id="A0A383TUX2"/>
<dbReference type="RefSeq" id="WP_119057485.1">
    <property type="nucleotide sequence ID" value="NZ_UNSC01000001.1"/>
</dbReference>
<keyword evidence="2" id="KW-0547">Nucleotide-binding</keyword>
<dbReference type="InterPro" id="IPR027417">
    <property type="entry name" value="P-loop_NTPase"/>
</dbReference>
<dbReference type="SMART" id="SM00382">
    <property type="entry name" value="AAA"/>
    <property type="match status" value="1"/>
</dbReference>
<keyword evidence="3 5" id="KW-0067">ATP-binding</keyword>
<dbReference type="PANTHER" id="PTHR42734">
    <property type="entry name" value="METAL TRANSPORT SYSTEM ATP-BINDING PROTEIN TM_0124-RELATED"/>
    <property type="match status" value="1"/>
</dbReference>
<dbReference type="PROSITE" id="PS50893">
    <property type="entry name" value="ABC_TRANSPORTER_2"/>
    <property type="match status" value="1"/>
</dbReference>
<dbReference type="SUPFAM" id="SSF52540">
    <property type="entry name" value="P-loop containing nucleoside triphosphate hydrolases"/>
    <property type="match status" value="1"/>
</dbReference>
<dbReference type="Pfam" id="PF00005">
    <property type="entry name" value="ABC_tran"/>
    <property type="match status" value="1"/>
</dbReference>
<evidence type="ECO:0000259" key="4">
    <source>
        <dbReference type="PROSITE" id="PS50893"/>
    </source>
</evidence>
<dbReference type="GO" id="GO:0016887">
    <property type="term" value="F:ATP hydrolysis activity"/>
    <property type="evidence" value="ECO:0007669"/>
    <property type="project" value="InterPro"/>
</dbReference>
<dbReference type="InterPro" id="IPR003439">
    <property type="entry name" value="ABC_transporter-like_ATP-bd"/>
</dbReference>
<dbReference type="InterPro" id="IPR050153">
    <property type="entry name" value="Metal_Ion_Import_ABC"/>
</dbReference>
<reference evidence="5 6" key="1">
    <citation type="submission" date="2018-09" db="EMBL/GenBank/DDBJ databases">
        <authorList>
            <consortium name="Pathogen Informatics"/>
        </authorList>
    </citation>
    <scope>NUCLEOTIDE SEQUENCE [LARGE SCALE GENOMIC DNA]</scope>
    <source>
        <strain evidence="5 6">OH-22767</strain>
    </source>
</reference>
<protein>
    <submittedName>
        <fullName evidence="5">Probable siderophore transport system ATP-binding protein YusV</fullName>
    </submittedName>
</protein>
<accession>A0A383TUX2</accession>
<keyword evidence="1" id="KW-0813">Transport</keyword>
<name>A0A383TUX2_9FLAO</name>
<feature type="domain" description="ABC transporter" evidence="4">
    <location>
        <begin position="2"/>
        <end position="200"/>
    </location>
</feature>
<evidence type="ECO:0000313" key="6">
    <source>
        <dbReference type="Proteomes" id="UP000262142"/>
    </source>
</evidence>
<dbReference type="InterPro" id="IPR003593">
    <property type="entry name" value="AAA+_ATPase"/>
</dbReference>
<dbReference type="OrthoDB" id="9787851at2"/>
<evidence type="ECO:0000256" key="1">
    <source>
        <dbReference type="ARBA" id="ARBA00022448"/>
    </source>
</evidence>
<dbReference type="Proteomes" id="UP000262142">
    <property type="component" value="Unassembled WGS sequence"/>
</dbReference>
<organism evidence="5 6">
    <name type="scientific">Candidatus Ornithobacterium hominis</name>
    <dbReference type="NCBI Taxonomy" id="2497989"/>
    <lineage>
        <taxon>Bacteria</taxon>
        <taxon>Pseudomonadati</taxon>
        <taxon>Bacteroidota</taxon>
        <taxon>Flavobacteriia</taxon>
        <taxon>Flavobacteriales</taxon>
        <taxon>Weeksellaceae</taxon>
        <taxon>Ornithobacterium</taxon>
    </lineage>
</organism>